<sequence>MAPGLVGVHGDSVTSHVITERSLVSGHAITRPRHIAEMTAKETKIKQLLGWTSWSDWSSCSVTCGIGLRKKTRSCQNPAASLLNNNCSGNTEETKICSLVTCAGTGLIRIFIEGYQYLWRLDKMHTVGSCEDATPTCDLFDICQQNVEKAKELCRKYCNLCDVSDGSWSVWGSWGQCDVTCGNGTKSRVRSCNNPVPAHGGDDCQGAKEQTSTCVVNPCPVGWTSWSGWTSCSVTCGTGLQRRSRSCQNPMTSLINDSCSGDPTQFQTCADIT</sequence>
<name>A0ABY7ELX4_MYAAR</name>
<dbReference type="Proteomes" id="UP001164746">
    <property type="component" value="Chromosome 6"/>
</dbReference>
<dbReference type="PANTHER" id="PTHR22906">
    <property type="entry name" value="PROPERDIN"/>
    <property type="match status" value="1"/>
</dbReference>
<dbReference type="InterPro" id="IPR052065">
    <property type="entry name" value="Compl_asym_regulator"/>
</dbReference>
<evidence type="ECO:0000256" key="1">
    <source>
        <dbReference type="ARBA" id="ARBA00022737"/>
    </source>
</evidence>
<dbReference type="InterPro" id="IPR000884">
    <property type="entry name" value="TSP1_rpt"/>
</dbReference>
<dbReference type="InterPro" id="IPR036383">
    <property type="entry name" value="TSP1_rpt_sf"/>
</dbReference>
<evidence type="ECO:0000256" key="2">
    <source>
        <dbReference type="ARBA" id="ARBA00023157"/>
    </source>
</evidence>
<accession>A0ABY7ELX4</accession>
<dbReference type="SUPFAM" id="SSF82895">
    <property type="entry name" value="TSP-1 type 1 repeat"/>
    <property type="match status" value="3"/>
</dbReference>
<feature type="non-terminal residue" evidence="3">
    <location>
        <position position="273"/>
    </location>
</feature>
<protein>
    <submittedName>
        <fullName evidence="3">HMCN1-like protein</fullName>
    </submittedName>
</protein>
<keyword evidence="1" id="KW-0677">Repeat</keyword>
<dbReference type="Pfam" id="PF00090">
    <property type="entry name" value="TSP_1"/>
    <property type="match status" value="3"/>
</dbReference>
<dbReference type="PRINTS" id="PR01705">
    <property type="entry name" value="TSP1REPEAT"/>
</dbReference>
<reference evidence="3" key="1">
    <citation type="submission" date="2022-11" db="EMBL/GenBank/DDBJ databases">
        <title>Centuries of genome instability and evolution in soft-shell clam transmissible cancer (bioRxiv).</title>
        <authorList>
            <person name="Hart S.F.M."/>
            <person name="Yonemitsu M.A."/>
            <person name="Giersch R.M."/>
            <person name="Beal B.F."/>
            <person name="Arriagada G."/>
            <person name="Davis B.W."/>
            <person name="Ostrander E.A."/>
            <person name="Goff S.P."/>
            <person name="Metzger M.J."/>
        </authorList>
    </citation>
    <scope>NUCLEOTIDE SEQUENCE</scope>
    <source>
        <strain evidence="3">MELC-2E11</strain>
        <tissue evidence="3">Siphon/mantle</tissue>
    </source>
</reference>
<dbReference type="SMART" id="SM00209">
    <property type="entry name" value="TSP1"/>
    <property type="match status" value="3"/>
</dbReference>
<dbReference type="EMBL" id="CP111017">
    <property type="protein sequence ID" value="WAR08186.1"/>
    <property type="molecule type" value="Genomic_DNA"/>
</dbReference>
<proteinExistence type="predicted"/>
<dbReference type="PROSITE" id="PS50092">
    <property type="entry name" value="TSP1"/>
    <property type="match status" value="3"/>
</dbReference>
<dbReference type="Gene3D" id="2.20.100.10">
    <property type="entry name" value="Thrombospondin type-1 (TSP1) repeat"/>
    <property type="match status" value="3"/>
</dbReference>
<dbReference type="PANTHER" id="PTHR22906:SF49">
    <property type="entry name" value="COADHESIN-LIKE"/>
    <property type="match status" value="1"/>
</dbReference>
<evidence type="ECO:0000313" key="3">
    <source>
        <dbReference type="EMBL" id="WAR08186.1"/>
    </source>
</evidence>
<keyword evidence="4" id="KW-1185">Reference proteome</keyword>
<evidence type="ECO:0000313" key="4">
    <source>
        <dbReference type="Proteomes" id="UP001164746"/>
    </source>
</evidence>
<organism evidence="3 4">
    <name type="scientific">Mya arenaria</name>
    <name type="common">Soft-shell clam</name>
    <dbReference type="NCBI Taxonomy" id="6604"/>
    <lineage>
        <taxon>Eukaryota</taxon>
        <taxon>Metazoa</taxon>
        <taxon>Spiralia</taxon>
        <taxon>Lophotrochozoa</taxon>
        <taxon>Mollusca</taxon>
        <taxon>Bivalvia</taxon>
        <taxon>Autobranchia</taxon>
        <taxon>Heteroconchia</taxon>
        <taxon>Euheterodonta</taxon>
        <taxon>Imparidentia</taxon>
        <taxon>Neoheterodontei</taxon>
        <taxon>Myida</taxon>
        <taxon>Myoidea</taxon>
        <taxon>Myidae</taxon>
        <taxon>Mya</taxon>
    </lineage>
</organism>
<keyword evidence="2" id="KW-1015">Disulfide bond</keyword>
<gene>
    <name evidence="3" type="ORF">MAR_018144</name>
</gene>